<feature type="domain" description="FAD-dependent protein C-terminal" evidence="4">
    <location>
        <begin position="270"/>
        <end position="471"/>
    </location>
</feature>
<dbReference type="InterPro" id="IPR003953">
    <property type="entry name" value="FAD-dep_OxRdtase_2_FAD-bd"/>
</dbReference>
<gene>
    <name evidence="5" type="ORF">MM239_10650</name>
</gene>
<dbReference type="InterPro" id="IPR028348">
    <property type="entry name" value="FAD-binding_protein"/>
</dbReference>
<dbReference type="PRINTS" id="PR00411">
    <property type="entry name" value="PNDRDTASEI"/>
</dbReference>
<accession>A0ABS9V1I0</accession>
<evidence type="ECO:0000313" key="5">
    <source>
        <dbReference type="EMBL" id="MCH7409855.1"/>
    </source>
</evidence>
<evidence type="ECO:0000256" key="2">
    <source>
        <dbReference type="ARBA" id="ARBA00023002"/>
    </source>
</evidence>
<keyword evidence="1" id="KW-0285">Flavoprotein</keyword>
<dbReference type="RefSeq" id="WP_241348224.1">
    <property type="nucleotide sequence ID" value="NZ_JAKZGP010000024.1"/>
</dbReference>
<dbReference type="EMBL" id="JAKZGP010000024">
    <property type="protein sequence ID" value="MCH7409855.1"/>
    <property type="molecule type" value="Genomic_DNA"/>
</dbReference>
<dbReference type="InterPro" id="IPR036188">
    <property type="entry name" value="FAD/NAD-bd_sf"/>
</dbReference>
<evidence type="ECO:0000256" key="1">
    <source>
        <dbReference type="ARBA" id="ARBA00022630"/>
    </source>
</evidence>
<dbReference type="PANTHER" id="PTHR42842:SF3">
    <property type="entry name" value="FAD_NAD(P)-BINDING OXIDOREDUCTASE FAMILY PROTEIN"/>
    <property type="match status" value="1"/>
</dbReference>
<evidence type="ECO:0000259" key="4">
    <source>
        <dbReference type="Pfam" id="PF21688"/>
    </source>
</evidence>
<name>A0ABS9V1I0_9BACT</name>
<comment type="caution">
    <text evidence="5">The sequence shown here is derived from an EMBL/GenBank/DDBJ whole genome shotgun (WGS) entry which is preliminary data.</text>
</comment>
<reference evidence="5" key="1">
    <citation type="submission" date="2022-03" db="EMBL/GenBank/DDBJ databases">
        <title>De novo assembled genomes of Belliella spp. (Cyclobacteriaceae) strains.</title>
        <authorList>
            <person name="Szabo A."/>
            <person name="Korponai K."/>
            <person name="Felfoldi T."/>
        </authorList>
    </citation>
    <scope>NUCLEOTIDE SEQUENCE</scope>
    <source>
        <strain evidence="5">DSM 111904</strain>
    </source>
</reference>
<keyword evidence="6" id="KW-1185">Reference proteome</keyword>
<proteinExistence type="predicted"/>
<dbReference type="SUPFAM" id="SSF51905">
    <property type="entry name" value="FAD/NAD(P)-binding domain"/>
    <property type="match status" value="1"/>
</dbReference>
<dbReference type="Pfam" id="PF00890">
    <property type="entry name" value="FAD_binding_2"/>
    <property type="match status" value="1"/>
</dbReference>
<organism evidence="5 6">
    <name type="scientific">Belliella filtrata</name>
    <dbReference type="NCBI Taxonomy" id="2923435"/>
    <lineage>
        <taxon>Bacteria</taxon>
        <taxon>Pseudomonadati</taxon>
        <taxon>Bacteroidota</taxon>
        <taxon>Cytophagia</taxon>
        <taxon>Cytophagales</taxon>
        <taxon>Cyclobacteriaceae</taxon>
        <taxon>Belliella</taxon>
    </lineage>
</organism>
<dbReference type="Proteomes" id="UP001165489">
    <property type="component" value="Unassembled WGS sequence"/>
</dbReference>
<sequence>MKKEINLQLSPKEAYDDVVFQEVVAKRLGLNLQEHQFEARQVKRSIDARGRQVKVNVSVEAFIDEPLTPFLQASKAYQNVNQAAPIIIVGAGPAGLFAALRAIELGVKPILIERGKDVRSRRRDLAAINKDHIVNPESNYCFGEGGAGTYSDGKLYTRSKKRGDIRRIMEIFVAHGATEQILVDAHPHIGTNKLPKIVTELRESIIQAGGEVLFDTKVVDFILEDNEMKGVVTQDGEKIYGLGVILATGHSARDIFHLLHHKKILIEAKPFALGVRIEHSQNLIDQIQYNCEIDRGPYLPASSYALVHQTYFEKQQRGVFSFCMCPGGFIVPAATSPGELVVNGMSPSRRDSQFANSGIVVAVELEDLPAYQKFGPLAAMEFQADIEKQAWLMGGQSQVAPAQRMVDFVNRKVSASLLDTSYQPGLKSTNMHDVLPPFISNRLADAFQAFGKKMKGYYTNESQLIGVESRTSSPVRIPRNKETFEHPVVKRLYPCAEGAGYAGGIVSAAMDGERCAEHLIAAYVNK</sequence>
<evidence type="ECO:0000313" key="6">
    <source>
        <dbReference type="Proteomes" id="UP001165489"/>
    </source>
</evidence>
<dbReference type="InterPro" id="IPR049516">
    <property type="entry name" value="FAD-depend_C"/>
</dbReference>
<evidence type="ECO:0000259" key="3">
    <source>
        <dbReference type="Pfam" id="PF00890"/>
    </source>
</evidence>
<feature type="domain" description="FAD-dependent oxidoreductase 2 FAD-binding" evidence="3">
    <location>
        <begin position="86"/>
        <end position="120"/>
    </location>
</feature>
<keyword evidence="2" id="KW-0560">Oxidoreductase</keyword>
<dbReference type="PIRSF" id="PIRSF038984">
    <property type="entry name" value="FAD_binding_protein"/>
    <property type="match status" value="1"/>
</dbReference>
<dbReference type="PANTHER" id="PTHR42842">
    <property type="entry name" value="FAD/NAD(P)-BINDING OXIDOREDUCTASE"/>
    <property type="match status" value="1"/>
</dbReference>
<dbReference type="Gene3D" id="3.50.50.60">
    <property type="entry name" value="FAD/NAD(P)-binding domain"/>
    <property type="match status" value="2"/>
</dbReference>
<dbReference type="Pfam" id="PF21688">
    <property type="entry name" value="FAD-depend_C"/>
    <property type="match status" value="1"/>
</dbReference>
<protein>
    <submittedName>
        <fullName evidence="5">FAD-binding protein</fullName>
    </submittedName>
</protein>